<proteinExistence type="inferred from homology"/>
<organism evidence="11 12">
    <name type="scientific">Filimonas zeae</name>
    <dbReference type="NCBI Taxonomy" id="1737353"/>
    <lineage>
        <taxon>Bacteria</taxon>
        <taxon>Pseudomonadati</taxon>
        <taxon>Bacteroidota</taxon>
        <taxon>Chitinophagia</taxon>
        <taxon>Chitinophagales</taxon>
        <taxon>Chitinophagaceae</taxon>
        <taxon>Filimonas</taxon>
    </lineage>
</organism>
<comment type="caution">
    <text evidence="11">The sequence shown here is derived from an EMBL/GenBank/DDBJ whole genome shotgun (WGS) entry which is preliminary data.</text>
</comment>
<comment type="cofactor">
    <cofactor evidence="1">
        <name>Zn(2+)</name>
        <dbReference type="ChEBI" id="CHEBI:29105"/>
    </cofactor>
</comment>
<dbReference type="GO" id="GO:0046872">
    <property type="term" value="F:metal ion binding"/>
    <property type="evidence" value="ECO:0007669"/>
    <property type="project" value="UniProtKB-KW"/>
</dbReference>
<dbReference type="Proteomes" id="UP000627292">
    <property type="component" value="Unassembled WGS sequence"/>
</dbReference>
<dbReference type="Pfam" id="PF05193">
    <property type="entry name" value="Peptidase_M16_C"/>
    <property type="match status" value="2"/>
</dbReference>
<dbReference type="AlphaFoldDB" id="A0A917MUG9"/>
<keyword evidence="3" id="KW-0645">Protease</keyword>
<dbReference type="SUPFAM" id="SSF63411">
    <property type="entry name" value="LuxS/MPP-like metallohydrolase"/>
    <property type="match status" value="4"/>
</dbReference>
<keyword evidence="7" id="KW-0482">Metalloprotease</keyword>
<dbReference type="PROSITE" id="PS00143">
    <property type="entry name" value="INSULINASE"/>
    <property type="match status" value="1"/>
</dbReference>
<dbReference type="PANTHER" id="PTHR43690">
    <property type="entry name" value="NARDILYSIN"/>
    <property type="match status" value="1"/>
</dbReference>
<dbReference type="Pfam" id="PF00675">
    <property type="entry name" value="Peptidase_M16"/>
    <property type="match status" value="1"/>
</dbReference>
<dbReference type="InterPro" id="IPR001431">
    <property type="entry name" value="Pept_M16_Zn_BS"/>
</dbReference>
<name>A0A917MUG9_9BACT</name>
<dbReference type="InterPro" id="IPR007863">
    <property type="entry name" value="Peptidase_M16_C"/>
</dbReference>
<reference evidence="11" key="2">
    <citation type="submission" date="2020-09" db="EMBL/GenBank/DDBJ databases">
        <authorList>
            <person name="Sun Q."/>
            <person name="Zhou Y."/>
        </authorList>
    </citation>
    <scope>NUCLEOTIDE SEQUENCE</scope>
    <source>
        <strain evidence="11">CGMCC 1.15290</strain>
    </source>
</reference>
<evidence type="ECO:0000256" key="7">
    <source>
        <dbReference type="ARBA" id="ARBA00023049"/>
    </source>
</evidence>
<keyword evidence="4" id="KW-0479">Metal-binding</keyword>
<keyword evidence="12" id="KW-1185">Reference proteome</keyword>
<feature type="domain" description="Peptidase M16 C-terminal" evidence="10">
    <location>
        <begin position="194"/>
        <end position="372"/>
    </location>
</feature>
<reference evidence="11" key="1">
    <citation type="journal article" date="2014" name="Int. J. Syst. Evol. Microbiol.">
        <title>Complete genome sequence of Corynebacterium casei LMG S-19264T (=DSM 44701T), isolated from a smear-ripened cheese.</title>
        <authorList>
            <consortium name="US DOE Joint Genome Institute (JGI-PGF)"/>
            <person name="Walter F."/>
            <person name="Albersmeier A."/>
            <person name="Kalinowski J."/>
            <person name="Ruckert C."/>
        </authorList>
    </citation>
    <scope>NUCLEOTIDE SEQUENCE</scope>
    <source>
        <strain evidence="11">CGMCC 1.15290</strain>
    </source>
</reference>
<evidence type="ECO:0000259" key="9">
    <source>
        <dbReference type="Pfam" id="PF00675"/>
    </source>
</evidence>
<evidence type="ECO:0000256" key="5">
    <source>
        <dbReference type="ARBA" id="ARBA00022801"/>
    </source>
</evidence>
<evidence type="ECO:0000259" key="10">
    <source>
        <dbReference type="Pfam" id="PF05193"/>
    </source>
</evidence>
<comment type="similarity">
    <text evidence="2 8">Belongs to the peptidase M16 family.</text>
</comment>
<dbReference type="InterPro" id="IPR011249">
    <property type="entry name" value="Metalloenz_LuxS/M16"/>
</dbReference>
<dbReference type="GO" id="GO:0006508">
    <property type="term" value="P:proteolysis"/>
    <property type="evidence" value="ECO:0007669"/>
    <property type="project" value="UniProtKB-KW"/>
</dbReference>
<evidence type="ECO:0000256" key="8">
    <source>
        <dbReference type="RuleBase" id="RU004447"/>
    </source>
</evidence>
<feature type="domain" description="Peptidase M16 N-terminal" evidence="9">
    <location>
        <begin position="36"/>
        <end position="153"/>
    </location>
</feature>
<evidence type="ECO:0000256" key="4">
    <source>
        <dbReference type="ARBA" id="ARBA00022723"/>
    </source>
</evidence>
<gene>
    <name evidence="11" type="ORF">GCM10011379_16700</name>
</gene>
<evidence type="ECO:0000313" key="12">
    <source>
        <dbReference type="Proteomes" id="UP000627292"/>
    </source>
</evidence>
<evidence type="ECO:0000256" key="3">
    <source>
        <dbReference type="ARBA" id="ARBA00022670"/>
    </source>
</evidence>
<keyword evidence="6" id="KW-0862">Zinc</keyword>
<dbReference type="GO" id="GO:0004222">
    <property type="term" value="F:metalloendopeptidase activity"/>
    <property type="evidence" value="ECO:0007669"/>
    <property type="project" value="InterPro"/>
</dbReference>
<dbReference type="InterPro" id="IPR011765">
    <property type="entry name" value="Pept_M16_N"/>
</dbReference>
<sequence length="923" mass="104352">MLAVSGMLHVCSQELMLDSKVRTGHLPNGFSYYIRHNNSPEKRALFYLAVKAGSILETHKQQGLAHFVEHMSFNGTTHFKKNELVDYLQKSGIRFGADLNAYTGFDETVYKLPVPSDNPVLVAKAFEVIRDWAQEAQLETAEIDKERGVILEEKRLGKGAQERMQRVYWPVILNHSRYAYRMPIGNELVLKTFRPQEIRSFYRDWYRPDLQAIIIVGDVDVDLMEKQVKLLFSDLKTTARPRERTAYRIPLTGESHFVKVTDREMASTEVRVLIKHQRAALKTVNDYRAWLVREIFNRLMAQRLYRLNMSATAPFIKGEIGVEEFIGGLDSYSLNLSARPGAIEQGFKALWLENKRAVQFGFTEEEIERVKRDYLTVMRAAFLEKGKQSSDVLMNDYLGVFLHEKAAPGIEEEYRISKDMIPAISSKEISEYAKSVFSAANRDLLLLAPEKDAHLLPDSAAFVRWMAEVEKADVTPYQEEKSALALLDSLPAQGEIVKQLYDDTTQITTLILGNGAKVILKPTAFRDNEILISAYAAGGTSLYSDSDFQSATEAANIIHSFGVGNLDQNGIQSFMAGKQISVSPFITERAQGIRGASTKEDLESALLLMHATFTSPRMDTTVFNGMMAKAKASMMNRWMDPGQNFQDSVLAVLGKNNIRRTGPSLKKLKQIRPERSLSIYRERFADASNFTFLIAGSINVDSIRPLVAKYIASLPSLYRFEQARDLGLSMPSGVIRKTYYRGLENKVAVRIIYSGACDFTIKNALHISALKECLQIRLLERLREQEGGVYAPAVSANVSKLPSGRYSISIGFGCSTENVERLIAATREEVSRMVQYGPSRENLQKYQAEELMLNETQLTSNAFWMGYLERQVQNGEAFGEIYSYPEIIKRITQKDIQETAVKCMNGSNYMQFVLMPETEKNNN</sequence>
<evidence type="ECO:0000256" key="2">
    <source>
        <dbReference type="ARBA" id="ARBA00007261"/>
    </source>
</evidence>
<evidence type="ECO:0000256" key="1">
    <source>
        <dbReference type="ARBA" id="ARBA00001947"/>
    </source>
</evidence>
<evidence type="ECO:0000256" key="6">
    <source>
        <dbReference type="ARBA" id="ARBA00022833"/>
    </source>
</evidence>
<keyword evidence="5" id="KW-0378">Hydrolase</keyword>
<protein>
    <submittedName>
        <fullName evidence="11">Peptidase M16</fullName>
    </submittedName>
</protein>
<accession>A0A917MUG9</accession>
<feature type="domain" description="Peptidase M16 C-terminal" evidence="10">
    <location>
        <begin position="680"/>
        <end position="848"/>
    </location>
</feature>
<dbReference type="Gene3D" id="3.30.830.10">
    <property type="entry name" value="Metalloenzyme, LuxS/M16 peptidase-like"/>
    <property type="match status" value="4"/>
</dbReference>
<evidence type="ECO:0000313" key="11">
    <source>
        <dbReference type="EMBL" id="GGH64540.1"/>
    </source>
</evidence>
<dbReference type="InterPro" id="IPR050626">
    <property type="entry name" value="Peptidase_M16"/>
</dbReference>
<dbReference type="PANTHER" id="PTHR43690:SF34">
    <property type="entry name" value="ZINC PROTEASE PQQL-LIKE"/>
    <property type="match status" value="1"/>
</dbReference>
<dbReference type="EMBL" id="BMIB01000002">
    <property type="protein sequence ID" value="GGH64540.1"/>
    <property type="molecule type" value="Genomic_DNA"/>
</dbReference>